<name>A0A5B0RN93_PUCGR</name>
<comment type="caution">
    <text evidence="1">The sequence shown here is derived from an EMBL/GenBank/DDBJ whole genome shotgun (WGS) entry which is preliminary data.</text>
</comment>
<reference evidence="1 2" key="1">
    <citation type="submission" date="2019-05" db="EMBL/GenBank/DDBJ databases">
        <title>Emergence of the Ug99 lineage of the wheat stem rust pathogen through somatic hybridization.</title>
        <authorList>
            <person name="Li F."/>
            <person name="Upadhyaya N.M."/>
            <person name="Sperschneider J."/>
            <person name="Matny O."/>
            <person name="Nguyen-Phuc H."/>
            <person name="Mago R."/>
            <person name="Raley C."/>
            <person name="Miller M.E."/>
            <person name="Silverstein K.A.T."/>
            <person name="Henningsen E."/>
            <person name="Hirsch C.D."/>
            <person name="Visser B."/>
            <person name="Pretorius Z.A."/>
            <person name="Steffenson B.J."/>
            <person name="Schwessinger B."/>
            <person name="Dodds P.N."/>
            <person name="Figueroa M."/>
        </authorList>
    </citation>
    <scope>NUCLEOTIDE SEQUENCE [LARGE SCALE GENOMIC DNA]</scope>
    <source>
        <strain evidence="1 2">Ug99</strain>
    </source>
</reference>
<proteinExistence type="predicted"/>
<organism evidence="1 2">
    <name type="scientific">Puccinia graminis f. sp. tritici</name>
    <dbReference type="NCBI Taxonomy" id="56615"/>
    <lineage>
        <taxon>Eukaryota</taxon>
        <taxon>Fungi</taxon>
        <taxon>Dikarya</taxon>
        <taxon>Basidiomycota</taxon>
        <taxon>Pucciniomycotina</taxon>
        <taxon>Pucciniomycetes</taxon>
        <taxon>Pucciniales</taxon>
        <taxon>Pucciniaceae</taxon>
        <taxon>Puccinia</taxon>
    </lineage>
</organism>
<dbReference type="EMBL" id="VDEP01000170">
    <property type="protein sequence ID" value="KAA1126909.1"/>
    <property type="molecule type" value="Genomic_DNA"/>
</dbReference>
<sequence length="98" mass="10948">MVHLAKSLLQGGQKERAILDLTITAFWGMARLGELTYPLPNDLQKAPETLLTSDMTLRELTNGAKAILAPKRKNRKAWRNPAYLSECAQQHAMPCRSS</sequence>
<dbReference type="Proteomes" id="UP000325313">
    <property type="component" value="Unassembled WGS sequence"/>
</dbReference>
<gene>
    <name evidence="1" type="ORF">PGTUg99_030958</name>
</gene>
<dbReference type="AlphaFoldDB" id="A0A5B0RN93"/>
<accession>A0A5B0RN93</accession>
<protein>
    <submittedName>
        <fullName evidence="1">Uncharacterized protein</fullName>
    </submittedName>
</protein>
<evidence type="ECO:0000313" key="1">
    <source>
        <dbReference type="EMBL" id="KAA1126909.1"/>
    </source>
</evidence>
<evidence type="ECO:0000313" key="2">
    <source>
        <dbReference type="Proteomes" id="UP000325313"/>
    </source>
</evidence>